<dbReference type="InterPro" id="IPR036388">
    <property type="entry name" value="WH-like_DNA-bd_sf"/>
</dbReference>
<dbReference type="Gene3D" id="1.10.10.10">
    <property type="entry name" value="Winged helix-like DNA-binding domain superfamily/Winged helix DNA-binding domain"/>
    <property type="match status" value="1"/>
</dbReference>
<dbReference type="EMBL" id="JACEIK010001883">
    <property type="protein sequence ID" value="MCD7472849.1"/>
    <property type="molecule type" value="Genomic_DNA"/>
</dbReference>
<comment type="caution">
    <text evidence="1">The sequence shown here is derived from an EMBL/GenBank/DDBJ whole genome shotgun (WGS) entry which is preliminary data.</text>
</comment>
<protein>
    <submittedName>
        <fullName evidence="1">Uncharacterized protein</fullName>
    </submittedName>
</protein>
<name>A0ABS8TPK8_DATST</name>
<proteinExistence type="predicted"/>
<evidence type="ECO:0000313" key="1">
    <source>
        <dbReference type="EMBL" id="MCD7472849.1"/>
    </source>
</evidence>
<accession>A0ABS8TPK8</accession>
<keyword evidence="2" id="KW-1185">Reference proteome</keyword>
<reference evidence="1 2" key="1">
    <citation type="journal article" date="2021" name="BMC Genomics">
        <title>Datura genome reveals duplications of psychoactive alkaloid biosynthetic genes and high mutation rate following tissue culture.</title>
        <authorList>
            <person name="Rajewski A."/>
            <person name="Carter-House D."/>
            <person name="Stajich J."/>
            <person name="Litt A."/>
        </authorList>
    </citation>
    <scope>NUCLEOTIDE SEQUENCE [LARGE SCALE GENOMIC DNA]</scope>
    <source>
        <strain evidence="1">AR-01</strain>
    </source>
</reference>
<evidence type="ECO:0000313" key="2">
    <source>
        <dbReference type="Proteomes" id="UP000823775"/>
    </source>
</evidence>
<gene>
    <name evidence="1" type="ORF">HAX54_014250</name>
</gene>
<dbReference type="Proteomes" id="UP000823775">
    <property type="component" value="Unassembled WGS sequence"/>
</dbReference>
<sequence>MQNVRQFTNNIQFILDCLRASILVEVQEDKVRRHDDWKKWIHTSGSVAADSGSQTPGGSAETVLTRLFHVSLDESGNYKSNDVDPKDVQVEVAVGGLSEELTSQSKMIQEGNAEEICASHARSSQVC</sequence>
<organism evidence="1 2">
    <name type="scientific">Datura stramonium</name>
    <name type="common">Jimsonweed</name>
    <name type="synonym">Common thornapple</name>
    <dbReference type="NCBI Taxonomy" id="4076"/>
    <lineage>
        <taxon>Eukaryota</taxon>
        <taxon>Viridiplantae</taxon>
        <taxon>Streptophyta</taxon>
        <taxon>Embryophyta</taxon>
        <taxon>Tracheophyta</taxon>
        <taxon>Spermatophyta</taxon>
        <taxon>Magnoliopsida</taxon>
        <taxon>eudicotyledons</taxon>
        <taxon>Gunneridae</taxon>
        <taxon>Pentapetalae</taxon>
        <taxon>asterids</taxon>
        <taxon>lamiids</taxon>
        <taxon>Solanales</taxon>
        <taxon>Solanaceae</taxon>
        <taxon>Solanoideae</taxon>
        <taxon>Datureae</taxon>
        <taxon>Datura</taxon>
    </lineage>
</organism>